<dbReference type="Proteomes" id="UP000824533">
    <property type="component" value="Linkage Group LG04"/>
</dbReference>
<gene>
    <name evidence="1" type="ORF">K1T71_002306</name>
</gene>
<reference evidence="1 2" key="1">
    <citation type="journal article" date="2021" name="Front. Genet.">
        <title>Chromosome-Level Genome Assembly Reveals Significant Gene Expansion in the Toll and IMD Signaling Pathways of Dendrolimus kikuchii.</title>
        <authorList>
            <person name="Zhou J."/>
            <person name="Wu P."/>
            <person name="Xiong Z."/>
            <person name="Liu N."/>
            <person name="Zhao N."/>
            <person name="Ji M."/>
            <person name="Qiu Y."/>
            <person name="Yang B."/>
        </authorList>
    </citation>
    <scope>NUCLEOTIDE SEQUENCE [LARGE SCALE GENOMIC DNA]</scope>
    <source>
        <strain evidence="1">Ann1</strain>
    </source>
</reference>
<name>A0ACC1DCX0_9NEOP</name>
<keyword evidence="2" id="KW-1185">Reference proteome</keyword>
<protein>
    <submittedName>
        <fullName evidence="1">Uncharacterized protein</fullName>
    </submittedName>
</protein>
<accession>A0ACC1DCX0</accession>
<proteinExistence type="predicted"/>
<dbReference type="EMBL" id="CM034390">
    <property type="protein sequence ID" value="KAJ0181584.1"/>
    <property type="molecule type" value="Genomic_DNA"/>
</dbReference>
<sequence length="565" mass="61792">MSVEMSNLCFSRKKHDKRKSFGQSISAGNSPLHTKTRPTSQALNIAPRTSAYEDRRIREWDCGLCKKELVEPRLLGCLHNFCTRCLQGLHQEGEAEVWSEIDGASIQLDAGESRSGSGAGSAGSGYESDLRHSGSEGSLDHKPQKYGIFSRKVSGKTVQFILCPNTHVLQGLMLTCKTAEIPQQPYLSYTLFSMRLAQSVVNFYFKIKDNNRVNLTIANISESSISINPNLNLKVEPLHPIAFCTNANPRETTHRTDEVICRDCCVISHGGHALANASRAAAERARILRDACDRAKHVPENVERATRTLHVCAYEVDRHDRAEQRLLSEGKEDEVLSLSGAVLRRLEVVSELQPLSDPPKLELRFAPLAPATHDSTLFGRLLTQAPDPEACVLSTEGLQDLRVDGEHEAILELRDSSGERIWCGGEQVAGFFRRRDSSARPATASITDRADGTYSITFTPTSPGAYLLAITLNNKPIKGSPFACAVRVLKSHTGTYHCCSFCSSGGKRDATCGCGGTMAGGYKGCGHGHAGWPGTRHWSCCGATQKNSLCTKPPRAKSQLYQFSL</sequence>
<evidence type="ECO:0000313" key="1">
    <source>
        <dbReference type="EMBL" id="KAJ0181584.1"/>
    </source>
</evidence>
<evidence type="ECO:0000313" key="2">
    <source>
        <dbReference type="Proteomes" id="UP000824533"/>
    </source>
</evidence>
<comment type="caution">
    <text evidence="1">The sequence shown here is derived from an EMBL/GenBank/DDBJ whole genome shotgun (WGS) entry which is preliminary data.</text>
</comment>
<organism evidence="1 2">
    <name type="scientific">Dendrolimus kikuchii</name>
    <dbReference type="NCBI Taxonomy" id="765133"/>
    <lineage>
        <taxon>Eukaryota</taxon>
        <taxon>Metazoa</taxon>
        <taxon>Ecdysozoa</taxon>
        <taxon>Arthropoda</taxon>
        <taxon>Hexapoda</taxon>
        <taxon>Insecta</taxon>
        <taxon>Pterygota</taxon>
        <taxon>Neoptera</taxon>
        <taxon>Endopterygota</taxon>
        <taxon>Lepidoptera</taxon>
        <taxon>Glossata</taxon>
        <taxon>Ditrysia</taxon>
        <taxon>Bombycoidea</taxon>
        <taxon>Lasiocampidae</taxon>
        <taxon>Dendrolimus</taxon>
    </lineage>
</organism>